<keyword evidence="5" id="KW-0325">Glycoprotein</keyword>
<dbReference type="CDD" id="cd16029">
    <property type="entry name" value="4-S"/>
    <property type="match status" value="1"/>
</dbReference>
<dbReference type="PANTHER" id="PTHR10342:SF274">
    <property type="entry name" value="ARYLSULFATASE B"/>
    <property type="match status" value="1"/>
</dbReference>
<dbReference type="AlphaFoldDB" id="A0ABD0M4M2"/>
<organism evidence="8 9">
    <name type="scientific">Batillaria attramentaria</name>
    <dbReference type="NCBI Taxonomy" id="370345"/>
    <lineage>
        <taxon>Eukaryota</taxon>
        <taxon>Metazoa</taxon>
        <taxon>Spiralia</taxon>
        <taxon>Lophotrochozoa</taxon>
        <taxon>Mollusca</taxon>
        <taxon>Gastropoda</taxon>
        <taxon>Caenogastropoda</taxon>
        <taxon>Sorbeoconcha</taxon>
        <taxon>Cerithioidea</taxon>
        <taxon>Batillariidae</taxon>
        <taxon>Batillaria</taxon>
    </lineage>
</organism>
<evidence type="ECO:0000313" key="9">
    <source>
        <dbReference type="Proteomes" id="UP001519460"/>
    </source>
</evidence>
<evidence type="ECO:0000256" key="4">
    <source>
        <dbReference type="ARBA" id="ARBA00022837"/>
    </source>
</evidence>
<evidence type="ECO:0000256" key="3">
    <source>
        <dbReference type="ARBA" id="ARBA00022723"/>
    </source>
</evidence>
<keyword evidence="6" id="KW-0732">Signal</keyword>
<comment type="cofactor">
    <cofactor evidence="1">
        <name>Ca(2+)</name>
        <dbReference type="ChEBI" id="CHEBI:29108"/>
    </cofactor>
</comment>
<dbReference type="GO" id="GO:0008484">
    <property type="term" value="F:sulfuric ester hydrolase activity"/>
    <property type="evidence" value="ECO:0007669"/>
    <property type="project" value="UniProtKB-ARBA"/>
</dbReference>
<dbReference type="EMBL" id="JACVVK020000005">
    <property type="protein sequence ID" value="KAK7506885.1"/>
    <property type="molecule type" value="Genomic_DNA"/>
</dbReference>
<dbReference type="PANTHER" id="PTHR10342">
    <property type="entry name" value="ARYLSULFATASE"/>
    <property type="match status" value="1"/>
</dbReference>
<dbReference type="GO" id="GO:0046872">
    <property type="term" value="F:metal ion binding"/>
    <property type="evidence" value="ECO:0007669"/>
    <property type="project" value="UniProtKB-KW"/>
</dbReference>
<dbReference type="InterPro" id="IPR047115">
    <property type="entry name" value="ARSB"/>
</dbReference>
<comment type="similarity">
    <text evidence="2">Belongs to the sulfatase family.</text>
</comment>
<dbReference type="SUPFAM" id="SSF53649">
    <property type="entry name" value="Alkaline phosphatase-like"/>
    <property type="match status" value="1"/>
</dbReference>
<feature type="domain" description="Sulfatase N-terminal" evidence="7">
    <location>
        <begin position="24"/>
        <end position="356"/>
    </location>
</feature>
<evidence type="ECO:0000259" key="7">
    <source>
        <dbReference type="Pfam" id="PF00884"/>
    </source>
</evidence>
<keyword evidence="4" id="KW-0106">Calcium</keyword>
<dbReference type="Proteomes" id="UP001519460">
    <property type="component" value="Unassembled WGS sequence"/>
</dbReference>
<dbReference type="InterPro" id="IPR000917">
    <property type="entry name" value="Sulfatase_N"/>
</dbReference>
<dbReference type="Gene3D" id="3.40.720.10">
    <property type="entry name" value="Alkaline Phosphatase, subunit A"/>
    <property type="match status" value="1"/>
</dbReference>
<feature type="chain" id="PRO_5044889920" description="Sulfatase N-terminal domain-containing protein" evidence="6">
    <location>
        <begin position="19"/>
        <end position="512"/>
    </location>
</feature>
<evidence type="ECO:0000256" key="5">
    <source>
        <dbReference type="ARBA" id="ARBA00023180"/>
    </source>
</evidence>
<gene>
    <name evidence="8" type="ORF">BaRGS_00001736</name>
</gene>
<keyword evidence="3" id="KW-0479">Metal-binding</keyword>
<dbReference type="Gene3D" id="3.30.1120.10">
    <property type="match status" value="1"/>
</dbReference>
<proteinExistence type="inferred from homology"/>
<sequence length="512" mass="58156">MKMKVCFVLLLCCVGVSGAGNRRPHIIFITTSNMGYNDVEWNNPDLVTPNLMELARHGVILNNSYVAPTGAATRAAFLTGYYGFRTGLQHAEIRSSVPVALPTNFTLLPEILRQNGYTTQAIGKWGLGFCNWQYTPTSRGFVGFYGSYGYAIDHYEHIRREWQTGREGIDFHDGITPVKPAGYSTHLFRDRAIEVIKQHHNRSPLFLYLAFHAPREPLQVPFHYERHFREQSSVKRRLFSGKRYTPLFYQLVKRVDSPMVYAVDEAIGKIMDALDEENMRKDTVFIFTSESAANFTDGGSNWPLRGGKGSVWEGGTRVPALVSAWSPSLISQRGRVTDKLMNAVDWFPTILSMAGITSTSKGAAVTSSVDGLDQRAMLSEDKPTREWMIYNIDEITGRRAIRKGKYKLIQGKPGDRNSWYPISPCDNMQSLKADDYIGRYNEWNYLHLFDLEADPDETQDIAENHPDIVQELKVELQRHEALRMNGHKPELPDFKAEADPAKHDGFWMPGWC</sequence>
<evidence type="ECO:0000256" key="2">
    <source>
        <dbReference type="ARBA" id="ARBA00008779"/>
    </source>
</evidence>
<accession>A0ABD0M4M2</accession>
<keyword evidence="9" id="KW-1185">Reference proteome</keyword>
<dbReference type="Pfam" id="PF00884">
    <property type="entry name" value="Sulfatase"/>
    <property type="match status" value="1"/>
</dbReference>
<dbReference type="InterPro" id="IPR017850">
    <property type="entry name" value="Alkaline_phosphatase_core_sf"/>
</dbReference>
<protein>
    <recommendedName>
        <fullName evidence="7">Sulfatase N-terminal domain-containing protein</fullName>
    </recommendedName>
</protein>
<comment type="caution">
    <text evidence="8">The sequence shown here is derived from an EMBL/GenBank/DDBJ whole genome shotgun (WGS) entry which is preliminary data.</text>
</comment>
<feature type="signal peptide" evidence="6">
    <location>
        <begin position="1"/>
        <end position="18"/>
    </location>
</feature>
<evidence type="ECO:0000256" key="1">
    <source>
        <dbReference type="ARBA" id="ARBA00001913"/>
    </source>
</evidence>
<evidence type="ECO:0000313" key="8">
    <source>
        <dbReference type="EMBL" id="KAK7506885.1"/>
    </source>
</evidence>
<evidence type="ECO:0000256" key="6">
    <source>
        <dbReference type="SAM" id="SignalP"/>
    </source>
</evidence>
<reference evidence="8 9" key="1">
    <citation type="journal article" date="2023" name="Sci. Data">
        <title>Genome assembly of the Korean intertidal mud-creeper Batillaria attramentaria.</title>
        <authorList>
            <person name="Patra A.K."/>
            <person name="Ho P.T."/>
            <person name="Jun S."/>
            <person name="Lee S.J."/>
            <person name="Kim Y."/>
            <person name="Won Y.J."/>
        </authorList>
    </citation>
    <scope>NUCLEOTIDE SEQUENCE [LARGE SCALE GENOMIC DNA]</scope>
    <source>
        <strain evidence="8">Wonlab-2016</strain>
    </source>
</reference>
<name>A0ABD0M4M2_9CAEN</name>